<dbReference type="Proteomes" id="UP000790347">
    <property type="component" value="Unassembled WGS sequence"/>
</dbReference>
<organism evidence="2 3">
    <name type="scientific">Dermatophagoides farinae</name>
    <name type="common">American house dust mite</name>
    <dbReference type="NCBI Taxonomy" id="6954"/>
    <lineage>
        <taxon>Eukaryota</taxon>
        <taxon>Metazoa</taxon>
        <taxon>Ecdysozoa</taxon>
        <taxon>Arthropoda</taxon>
        <taxon>Chelicerata</taxon>
        <taxon>Arachnida</taxon>
        <taxon>Acari</taxon>
        <taxon>Acariformes</taxon>
        <taxon>Sarcoptiformes</taxon>
        <taxon>Astigmata</taxon>
        <taxon>Psoroptidia</taxon>
        <taxon>Analgoidea</taxon>
        <taxon>Pyroglyphidae</taxon>
        <taxon>Dermatophagoidinae</taxon>
        <taxon>Dermatophagoides</taxon>
    </lineage>
</organism>
<evidence type="ECO:0000256" key="1">
    <source>
        <dbReference type="SAM" id="MobiDB-lite"/>
    </source>
</evidence>
<feature type="compositionally biased region" description="Basic residues" evidence="1">
    <location>
        <begin position="45"/>
        <end position="56"/>
    </location>
</feature>
<evidence type="ECO:0000313" key="2">
    <source>
        <dbReference type="EMBL" id="KAH9521136.1"/>
    </source>
</evidence>
<comment type="caution">
    <text evidence="2">The sequence shown here is derived from an EMBL/GenBank/DDBJ whole genome shotgun (WGS) entry which is preliminary data.</text>
</comment>
<keyword evidence="3" id="KW-1185">Reference proteome</keyword>
<evidence type="ECO:0000313" key="3">
    <source>
        <dbReference type="Proteomes" id="UP000790347"/>
    </source>
</evidence>
<dbReference type="AlphaFoldDB" id="A0A922I5R8"/>
<accession>A0A922I5R8</accession>
<sequence>MSSFFHHYLPRNKALNENQRMNLMHIEEYPNFNTQTSSSPISLIRHSHRNHHRRQETMKKRKFNFFHYFFANNNEL</sequence>
<gene>
    <name evidence="2" type="primary">TMOD1</name>
    <name evidence="2" type="ORF">DERF_004808</name>
</gene>
<protein>
    <submittedName>
        <fullName evidence="2">Tropomodulin-1, variant 2</fullName>
    </submittedName>
</protein>
<reference evidence="2" key="1">
    <citation type="submission" date="2013-05" db="EMBL/GenBank/DDBJ databases">
        <authorList>
            <person name="Yim A.K.Y."/>
            <person name="Chan T.F."/>
            <person name="Ji K.M."/>
            <person name="Liu X.Y."/>
            <person name="Zhou J.W."/>
            <person name="Li R.Q."/>
            <person name="Yang K.Y."/>
            <person name="Li J."/>
            <person name="Li M."/>
            <person name="Law P.T.W."/>
            <person name="Wu Y.L."/>
            <person name="Cai Z.L."/>
            <person name="Qin H."/>
            <person name="Bao Y."/>
            <person name="Leung R.K.K."/>
            <person name="Ng P.K.S."/>
            <person name="Zou J."/>
            <person name="Zhong X.J."/>
            <person name="Ran P.X."/>
            <person name="Zhong N.S."/>
            <person name="Liu Z.G."/>
            <person name="Tsui S.K.W."/>
        </authorList>
    </citation>
    <scope>NUCLEOTIDE SEQUENCE</scope>
    <source>
        <strain evidence="2">Derf</strain>
        <tissue evidence="2">Whole organism</tissue>
    </source>
</reference>
<dbReference type="EMBL" id="ASGP02000002">
    <property type="protein sequence ID" value="KAH9521136.1"/>
    <property type="molecule type" value="Genomic_DNA"/>
</dbReference>
<reference evidence="2" key="2">
    <citation type="journal article" date="2022" name="Res Sq">
        <title>Comparative Genomics Reveals Insights into the Divergent Evolution of Astigmatic Mites and Household Pest Adaptations.</title>
        <authorList>
            <person name="Xiong Q."/>
            <person name="Wan A.T.-Y."/>
            <person name="Liu X.-Y."/>
            <person name="Fung C.S.-H."/>
            <person name="Xiao X."/>
            <person name="Malainual N."/>
            <person name="Hou J."/>
            <person name="Wang L."/>
            <person name="Wang M."/>
            <person name="Yang K."/>
            <person name="Cui Y."/>
            <person name="Leung E."/>
            <person name="Nong W."/>
            <person name="Shin S.-K."/>
            <person name="Au S."/>
            <person name="Jeong K.Y."/>
            <person name="Chew F.T."/>
            <person name="Hui J."/>
            <person name="Leung T.F."/>
            <person name="Tungtrongchitr A."/>
            <person name="Zhong N."/>
            <person name="Liu Z."/>
            <person name="Tsui S."/>
        </authorList>
    </citation>
    <scope>NUCLEOTIDE SEQUENCE</scope>
    <source>
        <strain evidence="2">Derf</strain>
        <tissue evidence="2">Whole organism</tissue>
    </source>
</reference>
<proteinExistence type="predicted"/>
<name>A0A922I5R8_DERFA</name>
<feature type="region of interest" description="Disordered" evidence="1">
    <location>
        <begin position="37"/>
        <end position="56"/>
    </location>
</feature>